<dbReference type="AlphaFoldDB" id="A0A1E1W305"/>
<organism evidence="2">
    <name type="scientific">Pectinophora gossypiella</name>
    <name type="common">Cotton pink bollworm</name>
    <name type="synonym">Depressaria gossypiella</name>
    <dbReference type="NCBI Taxonomy" id="13191"/>
    <lineage>
        <taxon>Eukaryota</taxon>
        <taxon>Metazoa</taxon>
        <taxon>Ecdysozoa</taxon>
        <taxon>Arthropoda</taxon>
        <taxon>Hexapoda</taxon>
        <taxon>Insecta</taxon>
        <taxon>Pterygota</taxon>
        <taxon>Neoptera</taxon>
        <taxon>Endopterygota</taxon>
        <taxon>Lepidoptera</taxon>
        <taxon>Glossata</taxon>
        <taxon>Ditrysia</taxon>
        <taxon>Gelechioidea</taxon>
        <taxon>Gelechiidae</taxon>
        <taxon>Apatetrinae</taxon>
        <taxon>Pectinophora</taxon>
    </lineage>
</organism>
<feature type="compositionally biased region" description="Polar residues" evidence="1">
    <location>
        <begin position="129"/>
        <end position="139"/>
    </location>
</feature>
<proteinExistence type="predicted"/>
<name>A0A1E1W305_PECGO</name>
<feature type="compositionally biased region" description="Basic and acidic residues" evidence="1">
    <location>
        <begin position="47"/>
        <end position="59"/>
    </location>
</feature>
<feature type="non-terminal residue" evidence="2">
    <location>
        <position position="1"/>
    </location>
</feature>
<reference evidence="2" key="1">
    <citation type="submission" date="2015-09" db="EMBL/GenBank/DDBJ databases">
        <title>De novo assembly of Pectinophora gossypiella (Pink Bollworm) gut transcriptome.</title>
        <authorList>
            <person name="Tassone E.E."/>
        </authorList>
    </citation>
    <scope>NUCLEOTIDE SEQUENCE</scope>
</reference>
<dbReference type="EMBL" id="GDQN01009712">
    <property type="protein sequence ID" value="JAT81342.1"/>
    <property type="molecule type" value="Transcribed_RNA"/>
</dbReference>
<feature type="compositionally biased region" description="Polar residues" evidence="1">
    <location>
        <begin position="98"/>
        <end position="116"/>
    </location>
</feature>
<feature type="compositionally biased region" description="Basic and acidic residues" evidence="1">
    <location>
        <begin position="142"/>
        <end position="156"/>
    </location>
</feature>
<accession>A0A1E1W305</accession>
<feature type="compositionally biased region" description="Low complexity" evidence="1">
    <location>
        <begin position="80"/>
        <end position="91"/>
    </location>
</feature>
<feature type="non-terminal residue" evidence="2">
    <location>
        <position position="211"/>
    </location>
</feature>
<protein>
    <submittedName>
        <fullName evidence="2">Uncharacterized protein</fullName>
    </submittedName>
</protein>
<evidence type="ECO:0000313" key="2">
    <source>
        <dbReference type="EMBL" id="JAT81342.1"/>
    </source>
</evidence>
<dbReference type="OrthoDB" id="5876240at2759"/>
<gene>
    <name evidence="2" type="ORF">g.7127</name>
</gene>
<evidence type="ECO:0000256" key="1">
    <source>
        <dbReference type="SAM" id="MobiDB-lite"/>
    </source>
</evidence>
<feature type="compositionally biased region" description="Polar residues" evidence="1">
    <location>
        <begin position="158"/>
        <end position="179"/>
    </location>
</feature>
<feature type="compositionally biased region" description="Polar residues" evidence="1">
    <location>
        <begin position="187"/>
        <end position="198"/>
    </location>
</feature>
<feature type="compositionally biased region" description="Basic and acidic residues" evidence="1">
    <location>
        <begin position="117"/>
        <end position="127"/>
    </location>
</feature>
<feature type="region of interest" description="Disordered" evidence="1">
    <location>
        <begin position="1"/>
        <end position="211"/>
    </location>
</feature>
<sequence length="211" mass="23660">IPQSPQKHQEPPMEVETSSLGKPQIEIEPEKYSDHTSCVSKGTPEQLRPEPSTENHQMDTETTPQSSEKHEESPIQNQMEVEVSSVGEPVSNLDRHQTIQNLQESRQTSPSLSSPNHHQELPIHDQIENDISSSVSHPCSSFERRQSIQELDRIDQASDISESPNPQSVPVSLSTQTQDVDGIQPASDLQITSNSPLINRNDNVRRRQVRP</sequence>